<organism evidence="1 2">
    <name type="scientific">Methylobacterium brachythecii</name>
    <dbReference type="NCBI Taxonomy" id="1176177"/>
    <lineage>
        <taxon>Bacteria</taxon>
        <taxon>Pseudomonadati</taxon>
        <taxon>Pseudomonadota</taxon>
        <taxon>Alphaproteobacteria</taxon>
        <taxon>Hyphomicrobiales</taxon>
        <taxon>Methylobacteriaceae</taxon>
        <taxon>Methylobacterium</taxon>
    </lineage>
</organism>
<dbReference type="Proteomes" id="UP001156881">
    <property type="component" value="Unassembled WGS sequence"/>
</dbReference>
<protein>
    <submittedName>
        <fullName evidence="1">Uncharacterized protein</fullName>
    </submittedName>
</protein>
<keyword evidence="2" id="KW-1185">Reference proteome</keyword>
<dbReference type="EMBL" id="BSPG01000010">
    <property type="protein sequence ID" value="GLS44222.1"/>
    <property type="molecule type" value="Genomic_DNA"/>
</dbReference>
<proteinExistence type="predicted"/>
<gene>
    <name evidence="1" type="ORF">GCM10007884_22100</name>
</gene>
<accession>A0ABQ6D7T2</accession>
<sequence length="59" mass="6543">MHEVKQRVGSAEISDKLFFVSNEGVPVAAKTTAGLYKRIEPEFCLFQIGTIFVLDVAQI</sequence>
<evidence type="ECO:0000313" key="2">
    <source>
        <dbReference type="Proteomes" id="UP001156881"/>
    </source>
</evidence>
<evidence type="ECO:0000313" key="1">
    <source>
        <dbReference type="EMBL" id="GLS44222.1"/>
    </source>
</evidence>
<name>A0ABQ6D7T2_9HYPH</name>
<comment type="caution">
    <text evidence="1">The sequence shown here is derived from an EMBL/GenBank/DDBJ whole genome shotgun (WGS) entry which is preliminary data.</text>
</comment>
<reference evidence="2" key="1">
    <citation type="journal article" date="2019" name="Int. J. Syst. Evol. Microbiol.">
        <title>The Global Catalogue of Microorganisms (GCM) 10K type strain sequencing project: providing services to taxonomists for standard genome sequencing and annotation.</title>
        <authorList>
            <consortium name="The Broad Institute Genomics Platform"/>
            <consortium name="The Broad Institute Genome Sequencing Center for Infectious Disease"/>
            <person name="Wu L."/>
            <person name="Ma J."/>
        </authorList>
    </citation>
    <scope>NUCLEOTIDE SEQUENCE [LARGE SCALE GENOMIC DNA]</scope>
    <source>
        <strain evidence="2">NBRC 107710</strain>
    </source>
</reference>